<dbReference type="EMBL" id="JAPTGG010000009">
    <property type="protein sequence ID" value="MCZ0865844.1"/>
    <property type="molecule type" value="Genomic_DNA"/>
</dbReference>
<evidence type="ECO:0000256" key="1">
    <source>
        <dbReference type="SAM" id="SignalP"/>
    </source>
</evidence>
<keyword evidence="1" id="KW-0732">Signal</keyword>
<dbReference type="RefSeq" id="WP_258331990.1">
    <property type="nucleotide sequence ID" value="NZ_JAPTGG010000009.1"/>
</dbReference>
<protein>
    <submittedName>
        <fullName evidence="3">PEP-CTERM sorting domain-containing protein</fullName>
    </submittedName>
</protein>
<organism evidence="3 4">
    <name type="scientific">Dasania phycosphaerae</name>
    <dbReference type="NCBI Taxonomy" id="2950436"/>
    <lineage>
        <taxon>Bacteria</taxon>
        <taxon>Pseudomonadati</taxon>
        <taxon>Pseudomonadota</taxon>
        <taxon>Gammaproteobacteria</taxon>
        <taxon>Cellvibrionales</taxon>
        <taxon>Spongiibacteraceae</taxon>
        <taxon>Dasania</taxon>
    </lineage>
</organism>
<keyword evidence="4" id="KW-1185">Reference proteome</keyword>
<evidence type="ECO:0000313" key="3">
    <source>
        <dbReference type="EMBL" id="MCZ0865844.1"/>
    </source>
</evidence>
<accession>A0A9J6RMY2</accession>
<feature type="signal peptide" evidence="1">
    <location>
        <begin position="1"/>
        <end position="22"/>
    </location>
</feature>
<gene>
    <name evidence="3" type="ORF">O0V09_11565</name>
</gene>
<comment type="caution">
    <text evidence="3">The sequence shown here is derived from an EMBL/GenBank/DDBJ whole genome shotgun (WGS) entry which is preliminary data.</text>
</comment>
<sequence>MITMQKLKSICIIWMFAGAANAGLLGDTIDWQYYSYGGAYNGLGSPGSFVAGSSTSAFSGYFTLSATDTQIIFDYDGSGTWSSSSQSYSSGGLTIDNGILLYNIDSLLTGVTINGSTNMAGFSASNITFNNNAIAIDWENLSFNANTSVVLDINSTNVPEPGSLALLGLGLAGLGFSRRKKAC</sequence>
<name>A0A9J6RMY2_9GAMM</name>
<dbReference type="NCBIfam" id="TIGR02595">
    <property type="entry name" value="PEP_CTERM"/>
    <property type="match status" value="1"/>
</dbReference>
<proteinExistence type="predicted"/>
<evidence type="ECO:0000259" key="2">
    <source>
        <dbReference type="Pfam" id="PF07589"/>
    </source>
</evidence>
<reference evidence="3 4" key="1">
    <citation type="submission" date="2022-12" db="EMBL/GenBank/DDBJ databases">
        <title>Dasania phycosphaerae sp. nov., isolated from particulate material of the south coast of Korea.</title>
        <authorList>
            <person name="Jiang Y."/>
        </authorList>
    </citation>
    <scope>NUCLEOTIDE SEQUENCE [LARGE SCALE GENOMIC DNA]</scope>
    <source>
        <strain evidence="3 4">GY-19</strain>
    </source>
</reference>
<evidence type="ECO:0000313" key="4">
    <source>
        <dbReference type="Proteomes" id="UP001069090"/>
    </source>
</evidence>
<dbReference type="InterPro" id="IPR013424">
    <property type="entry name" value="Ice-binding_C"/>
</dbReference>
<feature type="chain" id="PRO_5039893158" evidence="1">
    <location>
        <begin position="23"/>
        <end position="183"/>
    </location>
</feature>
<feature type="domain" description="Ice-binding protein C-terminal" evidence="2">
    <location>
        <begin position="158"/>
        <end position="179"/>
    </location>
</feature>
<dbReference type="AlphaFoldDB" id="A0A9J6RMY2"/>
<dbReference type="Proteomes" id="UP001069090">
    <property type="component" value="Unassembled WGS sequence"/>
</dbReference>
<dbReference type="Pfam" id="PF07589">
    <property type="entry name" value="PEP-CTERM"/>
    <property type="match status" value="1"/>
</dbReference>